<name>A0A315WBR0_GAMAF</name>
<dbReference type="AlphaFoldDB" id="A0A315WBR0"/>
<reference evidence="6 7" key="1">
    <citation type="journal article" date="2018" name="G3 (Bethesda)">
        <title>A High-Quality Reference Genome for the Invasive Mosquitofish Gambusia affinis Using a Chicago Library.</title>
        <authorList>
            <person name="Hoffberg S.L."/>
            <person name="Troendle N.J."/>
            <person name="Glenn T.C."/>
            <person name="Mahmud O."/>
            <person name="Louha S."/>
            <person name="Chalopin D."/>
            <person name="Bennetzen J.L."/>
            <person name="Mauricio R."/>
        </authorList>
    </citation>
    <scope>NUCLEOTIDE SEQUENCE [LARGE SCALE GENOMIC DNA]</scope>
    <source>
        <strain evidence="6">NE01/NJP1002.9</strain>
        <tissue evidence="6">Muscle</tissue>
    </source>
</reference>
<dbReference type="Proteomes" id="UP000250572">
    <property type="component" value="Unassembled WGS sequence"/>
</dbReference>
<dbReference type="PRINTS" id="PR00387">
    <property type="entry name" value="PDIESTERASE1"/>
</dbReference>
<protein>
    <recommendedName>
        <fullName evidence="5">PDEase domain-containing protein</fullName>
    </recommendedName>
</protein>
<gene>
    <name evidence="6" type="ORF">CCH79_00007630</name>
</gene>
<sequence length="273" mass="30594">MYFVSDSCLINRSMLMTACDLGAVTRPWEVSKQVAELVTSEFFEQGDRERSELKLTPAAIFDRNRKDELPALQLEWIDGICKPLYQALLKLNRKLKPMVDGINGNREKWQEICLSDQQTRRASVSSQNTDPGQNTEFSDDAETNELLEKGGKTAQIKNTEFGSKSDCREVLRCSANKETCHDTGNNKTLPGKKQDTEKGSTIRGRVGWREEGEPSSLVSDTEPGSATSQYLIETVEDMRDTLSAQSVVNLKLKNSDSIRHTGAPIRTDLQSKR</sequence>
<keyword evidence="1 3" id="KW-0479">Metal-binding</keyword>
<dbReference type="GO" id="GO:0046872">
    <property type="term" value="F:metal ion binding"/>
    <property type="evidence" value="ECO:0007669"/>
    <property type="project" value="UniProtKB-KW"/>
</dbReference>
<feature type="binding site" evidence="3">
    <location>
        <position position="20"/>
    </location>
    <ligand>
        <name>Zn(2+)</name>
        <dbReference type="ChEBI" id="CHEBI:29105"/>
        <label>1</label>
    </ligand>
</feature>
<dbReference type="PANTHER" id="PTHR11347">
    <property type="entry name" value="CYCLIC NUCLEOTIDE PHOSPHODIESTERASE"/>
    <property type="match status" value="1"/>
</dbReference>
<dbReference type="Pfam" id="PF00233">
    <property type="entry name" value="PDEase_I"/>
    <property type="match status" value="1"/>
</dbReference>
<dbReference type="SUPFAM" id="SSF109604">
    <property type="entry name" value="HD-domain/PDEase-like"/>
    <property type="match status" value="1"/>
</dbReference>
<evidence type="ECO:0000313" key="7">
    <source>
        <dbReference type="Proteomes" id="UP000250572"/>
    </source>
</evidence>
<evidence type="ECO:0000313" key="6">
    <source>
        <dbReference type="EMBL" id="PWA33485.1"/>
    </source>
</evidence>
<accession>A0A315WBR0</accession>
<proteinExistence type="predicted"/>
<evidence type="ECO:0000256" key="4">
    <source>
        <dbReference type="SAM" id="MobiDB-lite"/>
    </source>
</evidence>
<organism evidence="6 7">
    <name type="scientific">Gambusia affinis</name>
    <name type="common">Western mosquitofish</name>
    <name type="synonym">Heterandria affinis</name>
    <dbReference type="NCBI Taxonomy" id="33528"/>
    <lineage>
        <taxon>Eukaryota</taxon>
        <taxon>Metazoa</taxon>
        <taxon>Chordata</taxon>
        <taxon>Craniata</taxon>
        <taxon>Vertebrata</taxon>
        <taxon>Euteleostomi</taxon>
        <taxon>Actinopterygii</taxon>
        <taxon>Neopterygii</taxon>
        <taxon>Teleostei</taxon>
        <taxon>Neoteleostei</taxon>
        <taxon>Acanthomorphata</taxon>
        <taxon>Ovalentaria</taxon>
        <taxon>Atherinomorphae</taxon>
        <taxon>Cyprinodontiformes</taxon>
        <taxon>Poeciliidae</taxon>
        <taxon>Poeciliinae</taxon>
        <taxon>Gambusia</taxon>
    </lineage>
</organism>
<dbReference type="EMBL" id="NHOQ01000034">
    <property type="protein sequence ID" value="PWA33485.1"/>
    <property type="molecule type" value="Genomic_DNA"/>
</dbReference>
<dbReference type="InterPro" id="IPR023088">
    <property type="entry name" value="PDEase"/>
</dbReference>
<feature type="region of interest" description="Disordered" evidence="4">
    <location>
        <begin position="178"/>
        <end position="201"/>
    </location>
</feature>
<feature type="domain" description="PDEase" evidence="5">
    <location>
        <begin position="1"/>
        <end position="116"/>
    </location>
</feature>
<dbReference type="InterPro" id="IPR036971">
    <property type="entry name" value="PDEase_catalytic_dom_sf"/>
</dbReference>
<dbReference type="GO" id="GO:0004114">
    <property type="term" value="F:3',5'-cyclic-nucleotide phosphodiesterase activity"/>
    <property type="evidence" value="ECO:0007669"/>
    <property type="project" value="InterPro"/>
</dbReference>
<keyword evidence="7" id="KW-1185">Reference proteome</keyword>
<dbReference type="PROSITE" id="PS51845">
    <property type="entry name" value="PDEASE_I_2"/>
    <property type="match status" value="1"/>
</dbReference>
<feature type="non-terminal residue" evidence="6">
    <location>
        <position position="273"/>
    </location>
</feature>
<evidence type="ECO:0000256" key="1">
    <source>
        <dbReference type="ARBA" id="ARBA00022723"/>
    </source>
</evidence>
<dbReference type="Gene3D" id="1.10.1300.10">
    <property type="entry name" value="3'5'-cyclic nucleotide phosphodiesterase, catalytic domain"/>
    <property type="match status" value="1"/>
</dbReference>
<evidence type="ECO:0000259" key="5">
    <source>
        <dbReference type="PROSITE" id="PS51845"/>
    </source>
</evidence>
<dbReference type="GO" id="GO:0007165">
    <property type="term" value="P:signal transduction"/>
    <property type="evidence" value="ECO:0007669"/>
    <property type="project" value="InterPro"/>
</dbReference>
<evidence type="ECO:0000256" key="3">
    <source>
        <dbReference type="PIRSR" id="PIRSR623088-3"/>
    </source>
</evidence>
<dbReference type="InterPro" id="IPR002073">
    <property type="entry name" value="PDEase_catalytic_dom"/>
</dbReference>
<comment type="caution">
    <text evidence="6">The sequence shown here is derived from an EMBL/GenBank/DDBJ whole genome shotgun (WGS) entry which is preliminary data.</text>
</comment>
<evidence type="ECO:0000256" key="2">
    <source>
        <dbReference type="ARBA" id="ARBA00022801"/>
    </source>
</evidence>
<keyword evidence="2" id="KW-0378">Hydrolase</keyword>